<gene>
    <name evidence="2" type="ORF">MAR_020442</name>
</gene>
<feature type="domain" description="Acyl-ACP thioesterase-like C-terminal" evidence="1">
    <location>
        <begin position="116"/>
        <end position="153"/>
    </location>
</feature>
<dbReference type="Pfam" id="PF20791">
    <property type="entry name" value="Acyl-ACP_TE_C"/>
    <property type="match status" value="1"/>
</dbReference>
<protein>
    <recommendedName>
        <fullName evidence="1">Acyl-ACP thioesterase-like C-terminal domain-containing protein</fullName>
    </recommendedName>
</protein>
<evidence type="ECO:0000313" key="3">
    <source>
        <dbReference type="Proteomes" id="UP001164746"/>
    </source>
</evidence>
<dbReference type="Proteomes" id="UP001164746">
    <property type="component" value="Chromosome 5"/>
</dbReference>
<dbReference type="EMBL" id="CP111016">
    <property type="protein sequence ID" value="WAR05073.1"/>
    <property type="molecule type" value="Genomic_DNA"/>
</dbReference>
<sequence>MDTKFSDQPDLESIQPERLIKYRVSDDGFAAEVLLPGFTYTDFDQKIGAFSFNILLSDYRSGETLVKAEMSFVYVDFKTRKPCPFPDWYNQLKEGQELTKPSERLVTPDIPHEAFKFDLQSAFSDIDHNGHVNQSVYVKWCTDAGTEAALKGHYSGFKGNIGTYPMNTFELKYVGEVLANEPVVISTWQDKDNHLVLHF</sequence>
<dbReference type="SUPFAM" id="SSF54637">
    <property type="entry name" value="Thioesterase/thiol ester dehydrase-isomerase"/>
    <property type="match status" value="2"/>
</dbReference>
<proteinExistence type="predicted"/>
<evidence type="ECO:0000313" key="2">
    <source>
        <dbReference type="EMBL" id="WAR05073.1"/>
    </source>
</evidence>
<organism evidence="2 3">
    <name type="scientific">Mya arenaria</name>
    <name type="common">Soft-shell clam</name>
    <dbReference type="NCBI Taxonomy" id="6604"/>
    <lineage>
        <taxon>Eukaryota</taxon>
        <taxon>Metazoa</taxon>
        <taxon>Spiralia</taxon>
        <taxon>Lophotrochozoa</taxon>
        <taxon>Mollusca</taxon>
        <taxon>Bivalvia</taxon>
        <taxon>Autobranchia</taxon>
        <taxon>Heteroconchia</taxon>
        <taxon>Euheterodonta</taxon>
        <taxon>Imparidentia</taxon>
        <taxon>Neoheterodontei</taxon>
        <taxon>Myida</taxon>
        <taxon>Myoidea</taxon>
        <taxon>Myidae</taxon>
        <taxon>Mya</taxon>
    </lineage>
</organism>
<dbReference type="InterPro" id="IPR049427">
    <property type="entry name" value="Acyl-ACP_TE_C"/>
</dbReference>
<dbReference type="Gene3D" id="3.10.129.10">
    <property type="entry name" value="Hotdog Thioesterase"/>
    <property type="match status" value="1"/>
</dbReference>
<feature type="non-terminal residue" evidence="2">
    <location>
        <position position="1"/>
    </location>
</feature>
<dbReference type="PANTHER" id="PTHR34487">
    <property type="entry name" value="ACYL-ACP THIOESTERASE"/>
    <property type="match status" value="1"/>
</dbReference>
<dbReference type="PANTHER" id="PTHR34487:SF1">
    <property type="entry name" value="ACYL-ACP THIOESTERASE"/>
    <property type="match status" value="1"/>
</dbReference>
<keyword evidence="3" id="KW-1185">Reference proteome</keyword>
<name>A0ABY7E4Y4_MYAAR</name>
<dbReference type="InterPro" id="IPR029069">
    <property type="entry name" value="HotDog_dom_sf"/>
</dbReference>
<evidence type="ECO:0000259" key="1">
    <source>
        <dbReference type="Pfam" id="PF20791"/>
    </source>
</evidence>
<accession>A0ABY7E4Y4</accession>
<reference evidence="2" key="1">
    <citation type="submission" date="2022-11" db="EMBL/GenBank/DDBJ databases">
        <title>Centuries of genome instability and evolution in soft-shell clam transmissible cancer (bioRxiv).</title>
        <authorList>
            <person name="Hart S.F.M."/>
            <person name="Yonemitsu M.A."/>
            <person name="Giersch R.M."/>
            <person name="Beal B.F."/>
            <person name="Arriagada G."/>
            <person name="Davis B.W."/>
            <person name="Ostrander E.A."/>
            <person name="Goff S.P."/>
            <person name="Metzger M.J."/>
        </authorList>
    </citation>
    <scope>NUCLEOTIDE SEQUENCE</scope>
    <source>
        <strain evidence="2">MELC-2E11</strain>
        <tissue evidence="2">Siphon/mantle</tissue>
    </source>
</reference>